<evidence type="ECO:0000256" key="4">
    <source>
        <dbReference type="ARBA" id="ARBA00023136"/>
    </source>
</evidence>
<dbReference type="EMBL" id="PVLV01000087">
    <property type="protein sequence ID" value="PRH79983.1"/>
    <property type="molecule type" value="Genomic_DNA"/>
</dbReference>
<protein>
    <recommendedName>
        <fullName evidence="7">DUF1232 domain-containing protein</fullName>
    </recommendedName>
</protein>
<evidence type="ECO:0000256" key="6">
    <source>
        <dbReference type="SAM" id="Phobius"/>
    </source>
</evidence>
<dbReference type="Proteomes" id="UP000239322">
    <property type="component" value="Unassembled WGS sequence"/>
</dbReference>
<evidence type="ECO:0000313" key="8">
    <source>
        <dbReference type="EMBL" id="PRH79983.1"/>
    </source>
</evidence>
<feature type="region of interest" description="Disordered" evidence="5">
    <location>
        <begin position="94"/>
        <end position="125"/>
    </location>
</feature>
<feature type="transmembrane region" description="Helical" evidence="6">
    <location>
        <begin position="12"/>
        <end position="33"/>
    </location>
</feature>
<feature type="domain" description="DUF1232" evidence="7">
    <location>
        <begin position="52"/>
        <end position="83"/>
    </location>
</feature>
<dbReference type="Pfam" id="PF06803">
    <property type="entry name" value="DUF1232"/>
    <property type="match status" value="1"/>
</dbReference>
<comment type="subcellular location">
    <subcellularLocation>
        <location evidence="1">Endomembrane system</location>
        <topology evidence="1">Multi-pass membrane protein</topology>
    </subcellularLocation>
</comment>
<evidence type="ECO:0000256" key="2">
    <source>
        <dbReference type="ARBA" id="ARBA00022692"/>
    </source>
</evidence>
<reference evidence="8 9" key="1">
    <citation type="submission" date="2018-03" db="EMBL/GenBank/DDBJ databases">
        <title>Novel Streptomyces sp. from soil.</title>
        <authorList>
            <person name="Tan G.Y.A."/>
            <person name="Lee Z.Y."/>
        </authorList>
    </citation>
    <scope>NUCLEOTIDE SEQUENCE [LARGE SCALE GENOMIC DNA]</scope>
    <source>
        <strain evidence="8 9">ST5x</strain>
    </source>
</reference>
<keyword evidence="2 6" id="KW-0812">Transmembrane</keyword>
<evidence type="ECO:0000256" key="1">
    <source>
        <dbReference type="ARBA" id="ARBA00004127"/>
    </source>
</evidence>
<evidence type="ECO:0000259" key="7">
    <source>
        <dbReference type="Pfam" id="PF06803"/>
    </source>
</evidence>
<sequence>MDGLDVSGGLPWWVPVTASAAVVMAAAALWLLLRLFRARRLLTDAGVPLHGKALFWASVLYTVSPLDLLPDPFYLDDVGLLLLALRTLHSAAARHGVRSDGAGAVTDSSADRLRPPEGGKSANRL</sequence>
<dbReference type="InterPro" id="IPR010652">
    <property type="entry name" value="DUF1232"/>
</dbReference>
<gene>
    <name evidence="8" type="ORF">C6N75_06585</name>
</gene>
<accession>A0A2S9Q060</accession>
<proteinExistence type="predicted"/>
<dbReference type="AlphaFoldDB" id="A0A2S9Q060"/>
<dbReference type="RefSeq" id="WP_105867899.1">
    <property type="nucleotide sequence ID" value="NZ_PVLV01000087.1"/>
</dbReference>
<keyword evidence="3 6" id="KW-1133">Transmembrane helix</keyword>
<comment type="caution">
    <text evidence="8">The sequence shown here is derived from an EMBL/GenBank/DDBJ whole genome shotgun (WGS) entry which is preliminary data.</text>
</comment>
<evidence type="ECO:0000256" key="5">
    <source>
        <dbReference type="SAM" id="MobiDB-lite"/>
    </source>
</evidence>
<name>A0A2S9Q060_9ACTN</name>
<organism evidence="8 9">
    <name type="scientific">Streptomyces solincola</name>
    <dbReference type="NCBI Taxonomy" id="2100817"/>
    <lineage>
        <taxon>Bacteria</taxon>
        <taxon>Bacillati</taxon>
        <taxon>Actinomycetota</taxon>
        <taxon>Actinomycetes</taxon>
        <taxon>Kitasatosporales</taxon>
        <taxon>Streptomycetaceae</taxon>
        <taxon>Streptomyces</taxon>
    </lineage>
</organism>
<keyword evidence="4 6" id="KW-0472">Membrane</keyword>
<evidence type="ECO:0000313" key="9">
    <source>
        <dbReference type="Proteomes" id="UP000239322"/>
    </source>
</evidence>
<keyword evidence="9" id="KW-1185">Reference proteome</keyword>
<evidence type="ECO:0000256" key="3">
    <source>
        <dbReference type="ARBA" id="ARBA00022989"/>
    </source>
</evidence>